<evidence type="ECO:0000259" key="3">
    <source>
        <dbReference type="PROSITE" id="PS50158"/>
    </source>
</evidence>
<keyword evidence="5" id="KW-1185">Reference proteome</keyword>
<evidence type="ECO:0000313" key="4">
    <source>
        <dbReference type="EMBL" id="KAL3624764.1"/>
    </source>
</evidence>
<accession>A0ABD3C593</accession>
<feature type="domain" description="CCHC-type" evidence="3">
    <location>
        <begin position="115"/>
        <end position="129"/>
    </location>
</feature>
<gene>
    <name evidence="4" type="ORF">CASFOL_031432</name>
</gene>
<dbReference type="InterPro" id="IPR036875">
    <property type="entry name" value="Znf_CCHC_sf"/>
</dbReference>
<feature type="region of interest" description="Disordered" evidence="2">
    <location>
        <begin position="71"/>
        <end position="107"/>
    </location>
</feature>
<proteinExistence type="predicted"/>
<name>A0ABD3C593_9LAMI</name>
<reference evidence="5" key="1">
    <citation type="journal article" date="2024" name="IScience">
        <title>Strigolactones Initiate the Formation of Haustorium-like Structures in Castilleja.</title>
        <authorList>
            <person name="Buerger M."/>
            <person name="Peterson D."/>
            <person name="Chory J."/>
        </authorList>
    </citation>
    <scope>NUCLEOTIDE SEQUENCE [LARGE SCALE GENOMIC DNA]</scope>
</reference>
<dbReference type="PANTHER" id="PTHR34222:SF43">
    <property type="entry name" value="RETROTRANSPOSON GAG DOMAIN-CONTAINING PROTEIN"/>
    <property type="match status" value="1"/>
</dbReference>
<evidence type="ECO:0000313" key="5">
    <source>
        <dbReference type="Proteomes" id="UP001632038"/>
    </source>
</evidence>
<sequence>METPTDIRKYHQKTQTYRLYQFLHGADIVFDAVKRDLLKETPLPTVEMAYSALRREAARVVIVNPPAANDDIGTGLMARNQKNRPSQKNTNYRASNKPDTNQSAADPQLEKAKLRCDHCGKMGHLKKGCFELVGYPDWFENNPKFANKFKKGTVAAASGMNKPPQSIIDGQTSDDGDRDFELGFAALVSKRGGQQKGLGP</sequence>
<dbReference type="InterPro" id="IPR001878">
    <property type="entry name" value="Znf_CCHC"/>
</dbReference>
<protein>
    <recommendedName>
        <fullName evidence="3">CCHC-type domain-containing protein</fullName>
    </recommendedName>
</protein>
<organism evidence="4 5">
    <name type="scientific">Castilleja foliolosa</name>
    <dbReference type="NCBI Taxonomy" id="1961234"/>
    <lineage>
        <taxon>Eukaryota</taxon>
        <taxon>Viridiplantae</taxon>
        <taxon>Streptophyta</taxon>
        <taxon>Embryophyta</taxon>
        <taxon>Tracheophyta</taxon>
        <taxon>Spermatophyta</taxon>
        <taxon>Magnoliopsida</taxon>
        <taxon>eudicotyledons</taxon>
        <taxon>Gunneridae</taxon>
        <taxon>Pentapetalae</taxon>
        <taxon>asterids</taxon>
        <taxon>lamiids</taxon>
        <taxon>Lamiales</taxon>
        <taxon>Orobanchaceae</taxon>
        <taxon>Pedicularideae</taxon>
        <taxon>Castillejinae</taxon>
        <taxon>Castilleja</taxon>
    </lineage>
</organism>
<dbReference type="SUPFAM" id="SSF57756">
    <property type="entry name" value="Retrovirus zinc finger-like domains"/>
    <property type="match status" value="1"/>
</dbReference>
<keyword evidence="1" id="KW-0479">Metal-binding</keyword>
<feature type="region of interest" description="Disordered" evidence="2">
    <location>
        <begin position="156"/>
        <end position="176"/>
    </location>
</feature>
<keyword evidence="1" id="KW-0862">Zinc</keyword>
<dbReference type="GO" id="GO:0008270">
    <property type="term" value="F:zinc ion binding"/>
    <property type="evidence" value="ECO:0007669"/>
    <property type="project" value="UniProtKB-KW"/>
</dbReference>
<evidence type="ECO:0000256" key="1">
    <source>
        <dbReference type="PROSITE-ProRule" id="PRU00047"/>
    </source>
</evidence>
<feature type="compositionally biased region" description="Polar residues" evidence="2">
    <location>
        <begin position="83"/>
        <end position="105"/>
    </location>
</feature>
<dbReference type="PANTHER" id="PTHR34222">
    <property type="entry name" value="GAG_PRE-INTEGRS DOMAIN-CONTAINING PROTEIN"/>
    <property type="match status" value="1"/>
</dbReference>
<dbReference type="EMBL" id="JAVIJP010000053">
    <property type="protein sequence ID" value="KAL3624764.1"/>
    <property type="molecule type" value="Genomic_DNA"/>
</dbReference>
<dbReference type="Proteomes" id="UP001632038">
    <property type="component" value="Unassembled WGS sequence"/>
</dbReference>
<dbReference type="AlphaFoldDB" id="A0ABD3C593"/>
<evidence type="ECO:0000256" key="2">
    <source>
        <dbReference type="SAM" id="MobiDB-lite"/>
    </source>
</evidence>
<keyword evidence="1" id="KW-0863">Zinc-finger</keyword>
<dbReference type="PROSITE" id="PS50158">
    <property type="entry name" value="ZF_CCHC"/>
    <property type="match status" value="1"/>
</dbReference>
<comment type="caution">
    <text evidence="4">The sequence shown here is derived from an EMBL/GenBank/DDBJ whole genome shotgun (WGS) entry which is preliminary data.</text>
</comment>